<dbReference type="AlphaFoldDB" id="A0A6P8XBL9"/>
<sequence>MMQGDNMMNMGKNGEFDELSQLLKSWNVSELLPHLQEEAINVQELQMLKRHHLNELLRNFRYGTRIRFEHHLERWRRWINMPLQDAPVDAETHCSSSNNSCGIGGGGGNKTVTHCNGCQCNISAPMTMTESHSKNDLLDDQSKQLPSEPFVSLNEEPDGSAFNVPLPLGDHTELVHTELVTSDLIKPELPEMECSVESGVTVLAILQASPVKAHALLERLGHNEQLDAVQRLLLIQLICSYYEDNRLHLTLQRSHLLEREILQLFPKEQLCFYRTERRGKIYVRFTNMKRNKRIGSQRDQKRRREESVAAPCSYVSKQGTYGGDAMSSPERSD</sequence>
<dbReference type="Pfam" id="PF15992">
    <property type="entry name" value="DUF4769"/>
    <property type="match status" value="1"/>
</dbReference>
<feature type="compositionally biased region" description="Basic and acidic residues" evidence="1">
    <location>
        <begin position="296"/>
        <end position="307"/>
    </location>
</feature>
<dbReference type="OrthoDB" id="3598281at2759"/>
<name>A0A6P8XBL9_DROAB</name>
<evidence type="ECO:0000256" key="1">
    <source>
        <dbReference type="SAM" id="MobiDB-lite"/>
    </source>
</evidence>
<evidence type="ECO:0000313" key="2">
    <source>
        <dbReference type="Proteomes" id="UP000515160"/>
    </source>
</evidence>
<dbReference type="InterPro" id="IPR013761">
    <property type="entry name" value="SAM/pointed_sf"/>
</dbReference>
<dbReference type="RefSeq" id="XP_034108780.1">
    <property type="nucleotide sequence ID" value="XM_034252889.2"/>
</dbReference>
<keyword evidence="2" id="KW-1185">Reference proteome</keyword>
<reference evidence="3" key="1">
    <citation type="submission" date="2025-08" db="UniProtKB">
        <authorList>
            <consortium name="RefSeq"/>
        </authorList>
    </citation>
    <scope>IDENTIFICATION</scope>
    <source>
        <strain evidence="3">15112-1751.03</strain>
        <tissue evidence="3">Whole Adult</tissue>
    </source>
</reference>
<dbReference type="InterPro" id="IPR031934">
    <property type="entry name" value="DUF4769"/>
</dbReference>
<proteinExistence type="predicted"/>
<dbReference type="Proteomes" id="UP000515160">
    <property type="component" value="Chromosome 3"/>
</dbReference>
<dbReference type="Gene3D" id="1.10.150.50">
    <property type="entry name" value="Transcription Factor, Ets-1"/>
    <property type="match status" value="1"/>
</dbReference>
<gene>
    <name evidence="3" type="primary">LOC117570953</name>
</gene>
<accession>A0A6P8XBL9</accession>
<dbReference type="GeneID" id="117570953"/>
<evidence type="ECO:0000313" key="3">
    <source>
        <dbReference type="RefSeq" id="XP_034108780.1"/>
    </source>
</evidence>
<protein>
    <submittedName>
        <fullName evidence="3">Uncharacterized protein LOC117570953</fullName>
    </submittedName>
</protein>
<organism evidence="2 3">
    <name type="scientific">Drosophila albomicans</name>
    <name type="common">Fruit fly</name>
    <dbReference type="NCBI Taxonomy" id="7291"/>
    <lineage>
        <taxon>Eukaryota</taxon>
        <taxon>Metazoa</taxon>
        <taxon>Ecdysozoa</taxon>
        <taxon>Arthropoda</taxon>
        <taxon>Hexapoda</taxon>
        <taxon>Insecta</taxon>
        <taxon>Pterygota</taxon>
        <taxon>Neoptera</taxon>
        <taxon>Endopterygota</taxon>
        <taxon>Diptera</taxon>
        <taxon>Brachycera</taxon>
        <taxon>Muscomorpha</taxon>
        <taxon>Ephydroidea</taxon>
        <taxon>Drosophilidae</taxon>
        <taxon>Drosophila</taxon>
    </lineage>
</organism>
<feature type="region of interest" description="Disordered" evidence="1">
    <location>
        <begin position="293"/>
        <end position="333"/>
    </location>
</feature>